<name>A0A6J8CCV2_MYTCO</name>
<gene>
    <name evidence="13" type="ORF">MCOR_28938</name>
</gene>
<keyword evidence="8" id="KW-0676">Redox-active center</keyword>
<sequence length="279" mass="31860">MRAFACLSILFMFPVCLGLGKSVTTITDENWQSVLEGEWMLEFMAPWCPACRQFSETWSKLADWSRDLDINVGVVDVTENPGLSGRFLVAALPTIYHIKDGEFRQYKSGRKEDELMSFVDDKKWQEVEPVSWYLSPGSYQMGAVGFFFKLAMKIRALYTMMIEEYGIPEWGCYVIFAIATIMTGLILGLVIVFLCDFVFPSRPSPPSTYMYDKRKGQGETNKADEDDQDIIDDTKDSHQNNIPPKEMSDDSKKSKEEDIPKVADSPKSQTRKRNVRKAD</sequence>
<protein>
    <submittedName>
        <fullName evidence="13">Thioredoxin-related transmembrane protein 1</fullName>
    </submittedName>
</protein>
<feature type="chain" id="PRO_5026748609" evidence="11">
    <location>
        <begin position="19"/>
        <end position="279"/>
    </location>
</feature>
<evidence type="ECO:0000256" key="1">
    <source>
        <dbReference type="ARBA" id="ARBA00004389"/>
    </source>
</evidence>
<dbReference type="OrthoDB" id="7869097at2759"/>
<evidence type="ECO:0000313" key="14">
    <source>
        <dbReference type="Proteomes" id="UP000507470"/>
    </source>
</evidence>
<dbReference type="GO" id="GO:0015036">
    <property type="term" value="F:disulfide oxidoreductase activity"/>
    <property type="evidence" value="ECO:0007669"/>
    <property type="project" value="TreeGrafter"/>
</dbReference>
<dbReference type="Pfam" id="PF00085">
    <property type="entry name" value="Thioredoxin"/>
    <property type="match status" value="1"/>
</dbReference>
<accession>A0A6J8CCV2</accession>
<keyword evidence="4" id="KW-0256">Endoplasmic reticulum</keyword>
<evidence type="ECO:0000256" key="6">
    <source>
        <dbReference type="ARBA" id="ARBA00022989"/>
    </source>
</evidence>
<keyword evidence="14" id="KW-1185">Reference proteome</keyword>
<dbReference type="PANTHER" id="PTHR46107">
    <property type="entry name" value="DUMPY: SHORTER THAN WILD-TYPE"/>
    <property type="match status" value="1"/>
</dbReference>
<feature type="transmembrane region" description="Helical" evidence="10">
    <location>
        <begin position="170"/>
        <end position="194"/>
    </location>
</feature>
<evidence type="ECO:0000256" key="9">
    <source>
        <dbReference type="SAM" id="MobiDB-lite"/>
    </source>
</evidence>
<dbReference type="PROSITE" id="PS51352">
    <property type="entry name" value="THIOREDOXIN_2"/>
    <property type="match status" value="1"/>
</dbReference>
<feature type="compositionally biased region" description="Basic residues" evidence="9">
    <location>
        <begin position="269"/>
        <end position="279"/>
    </location>
</feature>
<evidence type="ECO:0000259" key="12">
    <source>
        <dbReference type="PROSITE" id="PS51352"/>
    </source>
</evidence>
<dbReference type="Proteomes" id="UP000507470">
    <property type="component" value="Unassembled WGS sequence"/>
</dbReference>
<dbReference type="EMBL" id="CACVKT020005261">
    <property type="protein sequence ID" value="CAC5394155.1"/>
    <property type="molecule type" value="Genomic_DNA"/>
</dbReference>
<evidence type="ECO:0000256" key="8">
    <source>
        <dbReference type="ARBA" id="ARBA00023284"/>
    </source>
</evidence>
<dbReference type="InterPro" id="IPR036249">
    <property type="entry name" value="Thioredoxin-like_sf"/>
</dbReference>
<feature type="signal peptide" evidence="11">
    <location>
        <begin position="1"/>
        <end position="18"/>
    </location>
</feature>
<evidence type="ECO:0000256" key="5">
    <source>
        <dbReference type="ARBA" id="ARBA00022982"/>
    </source>
</evidence>
<keyword evidence="5" id="KW-0249">Electron transport</keyword>
<dbReference type="Gene3D" id="3.40.30.10">
    <property type="entry name" value="Glutaredoxin"/>
    <property type="match status" value="1"/>
</dbReference>
<dbReference type="SUPFAM" id="SSF52833">
    <property type="entry name" value="Thioredoxin-like"/>
    <property type="match status" value="1"/>
</dbReference>
<dbReference type="InterPro" id="IPR013766">
    <property type="entry name" value="Thioredoxin_domain"/>
</dbReference>
<proteinExistence type="predicted"/>
<evidence type="ECO:0000256" key="4">
    <source>
        <dbReference type="ARBA" id="ARBA00022824"/>
    </source>
</evidence>
<reference evidence="13 14" key="1">
    <citation type="submission" date="2020-06" db="EMBL/GenBank/DDBJ databases">
        <authorList>
            <person name="Li R."/>
            <person name="Bekaert M."/>
        </authorList>
    </citation>
    <scope>NUCLEOTIDE SEQUENCE [LARGE SCALE GENOMIC DNA]</scope>
    <source>
        <strain evidence="14">wild</strain>
    </source>
</reference>
<organism evidence="13 14">
    <name type="scientific">Mytilus coruscus</name>
    <name type="common">Sea mussel</name>
    <dbReference type="NCBI Taxonomy" id="42192"/>
    <lineage>
        <taxon>Eukaryota</taxon>
        <taxon>Metazoa</taxon>
        <taxon>Spiralia</taxon>
        <taxon>Lophotrochozoa</taxon>
        <taxon>Mollusca</taxon>
        <taxon>Bivalvia</taxon>
        <taxon>Autobranchia</taxon>
        <taxon>Pteriomorphia</taxon>
        <taxon>Mytilida</taxon>
        <taxon>Mytiloidea</taxon>
        <taxon>Mytilidae</taxon>
        <taxon>Mytilinae</taxon>
        <taxon>Mytilus</taxon>
    </lineage>
</organism>
<keyword evidence="10" id="KW-0472">Membrane</keyword>
<keyword evidence="7" id="KW-1015">Disulfide bond</keyword>
<comment type="subcellular location">
    <subcellularLocation>
        <location evidence="1">Endoplasmic reticulum membrane</location>
        <topology evidence="1">Single-pass membrane protein</topology>
    </subcellularLocation>
</comment>
<feature type="region of interest" description="Disordered" evidence="9">
    <location>
        <begin position="208"/>
        <end position="279"/>
    </location>
</feature>
<dbReference type="GO" id="GO:0005789">
    <property type="term" value="C:endoplasmic reticulum membrane"/>
    <property type="evidence" value="ECO:0007669"/>
    <property type="project" value="UniProtKB-SubCell"/>
</dbReference>
<dbReference type="InterPro" id="IPR052454">
    <property type="entry name" value="TMX_domain-containing"/>
</dbReference>
<evidence type="ECO:0000256" key="3">
    <source>
        <dbReference type="ARBA" id="ARBA00022729"/>
    </source>
</evidence>
<keyword evidence="6 10" id="KW-1133">Transmembrane helix</keyword>
<evidence type="ECO:0000256" key="10">
    <source>
        <dbReference type="SAM" id="Phobius"/>
    </source>
</evidence>
<feature type="domain" description="Thioredoxin" evidence="12">
    <location>
        <begin position="17"/>
        <end position="124"/>
    </location>
</feature>
<dbReference type="PANTHER" id="PTHR46107:SF3">
    <property type="entry name" value="THIOREDOXIN DOMAIN-CONTAINING PROTEIN"/>
    <property type="match status" value="1"/>
</dbReference>
<feature type="compositionally biased region" description="Basic and acidic residues" evidence="9">
    <location>
        <begin position="211"/>
        <end position="223"/>
    </location>
</feature>
<keyword evidence="2" id="KW-0813">Transport</keyword>
<dbReference type="AlphaFoldDB" id="A0A6J8CCV2"/>
<feature type="transmembrane region" description="Helical" evidence="10">
    <location>
        <begin position="139"/>
        <end position="158"/>
    </location>
</feature>
<evidence type="ECO:0000256" key="7">
    <source>
        <dbReference type="ARBA" id="ARBA00023157"/>
    </source>
</evidence>
<keyword evidence="10 13" id="KW-0812">Transmembrane</keyword>
<feature type="compositionally biased region" description="Basic and acidic residues" evidence="9">
    <location>
        <begin position="246"/>
        <end position="261"/>
    </location>
</feature>
<evidence type="ECO:0000313" key="13">
    <source>
        <dbReference type="EMBL" id="CAC5394155.1"/>
    </source>
</evidence>
<keyword evidence="3 11" id="KW-0732">Signal</keyword>
<evidence type="ECO:0000256" key="2">
    <source>
        <dbReference type="ARBA" id="ARBA00022448"/>
    </source>
</evidence>
<evidence type="ECO:0000256" key="11">
    <source>
        <dbReference type="SAM" id="SignalP"/>
    </source>
</evidence>